<dbReference type="PANTHER" id="PTHR46767:SF1">
    <property type="entry name" value="LIM DOMAIN ONLY PROTEIN 7"/>
    <property type="match status" value="1"/>
</dbReference>
<accession>A0A7L1VLL3</accession>
<dbReference type="SMART" id="SM00033">
    <property type="entry name" value="CH"/>
    <property type="match status" value="1"/>
</dbReference>
<dbReference type="Pfam" id="PF00595">
    <property type="entry name" value="PDZ"/>
    <property type="match status" value="1"/>
</dbReference>
<dbReference type="InterPro" id="IPR036034">
    <property type="entry name" value="PDZ_sf"/>
</dbReference>
<feature type="compositionally biased region" description="Basic and acidic residues" evidence="5">
    <location>
        <begin position="1310"/>
        <end position="1403"/>
    </location>
</feature>
<dbReference type="Proteomes" id="UP000583915">
    <property type="component" value="Unassembled WGS sequence"/>
</dbReference>
<dbReference type="Pfam" id="PF00412">
    <property type="entry name" value="LIM"/>
    <property type="match status" value="1"/>
</dbReference>
<feature type="region of interest" description="Disordered" evidence="5">
    <location>
        <begin position="1249"/>
        <end position="1405"/>
    </location>
</feature>
<evidence type="ECO:0000256" key="3">
    <source>
        <dbReference type="ARBA" id="ARBA00023038"/>
    </source>
</evidence>
<feature type="region of interest" description="Disordered" evidence="5">
    <location>
        <begin position="814"/>
        <end position="889"/>
    </location>
</feature>
<feature type="region of interest" description="Disordered" evidence="5">
    <location>
        <begin position="1571"/>
        <end position="1613"/>
    </location>
</feature>
<gene>
    <name evidence="9" type="primary">Lmo7</name>
    <name evidence="9" type="ORF">SITEUR_R02272</name>
</gene>
<dbReference type="InterPro" id="IPR001478">
    <property type="entry name" value="PDZ"/>
</dbReference>
<feature type="region of interest" description="Disordered" evidence="5">
    <location>
        <begin position="679"/>
        <end position="702"/>
    </location>
</feature>
<sequence>VTRQSFGTEDFRAALENGVLLCDLINKIKPGIVKKINHLPTPIAGLDNINVFLKACENIGLKEAQLFHPGDLQDLSNRVTVKPEETNRRVKNVLITLYWLGRKAQSDPDYNGPYLNLKAFEKLLGQALTKVLEESSQLSRSGRDSGYGDIWYVDRGEPFSSSATHKRDDSFDSLDSLGSRSCTSFSSDITLKGGSEGCDSDTDSELPSKMHDSHKDDRSYRRISVIEPKPTTDFNRFLPNKNKQTAYVPAPLRKKRTEKNEDNRRSWASPVFTESDGTFSSNQRRQRQLDTKEENKPRVNNPSKLSGYFDEDKEEVGIPNIEKDDLFIRKLSSSAPNTVVAFDKFLPKFWTREEELLWKKIKKSSFKPWYKEIQGFSQFSLLQALQKYTDYVSSEMETRIDPTSGPRLIKCRKNVSFIPGGKQGDEENGYLYPDLENDDLFVRKTGAFHVNQVVLQDPRYLKKFSEQEPPLEGEIILQPREGQTVIPDLEKDDMIFRKVLSQKKEVPLSGAPDKYHPALFPDPWTLPEEIRSKFLCLLEKNATPEERKSNGRVLSPSLHHKKDDMLTRKIESWKVGSSVQPVNFIPGPCSEEDWKKWEAIREASKVRHKKRQMVERLFQKLSDEQGSKSLNDVSAEELQTLRKIRYEELQKIKEQLQEQDLKWQEDLAKWKNRRKSYNSELQKKKEEREEIERRASEVSGRSTKSLKEMQQESIFIEQKHPTQLYSLGSVIGLFYSCSFLNKSEFLRMCNLNVYVSVSLITMCNYRFLSWWQPDNMIVVHLSVMRVLNWEGAPSTAAKDWSAAKDYRLEEDASYSTKDSRSVHTTQPPKENLPESSAARGAPAPPESREREQSPALLSTRYSVNAQTGSAQVSASLPRTYQKTDTSRLTSVVTPRPFGVHSRGISSLPRSFTMDDAQKYNGEVEKAKRTQTLFTSASFSQPDSAHPLSTGASRSRGEEEEEEKGVQLTPPPGLALPFKSQDQDAGISIPKPEYGIPPDSLSLASSAEIPSPTEPKDSKSMEQYSEMRISINQRPGHGRSFGFTTNWNSSGAIVQTVEEGSPAALCQLHVDDEIIAVNGTKVSHMDYSQWEEAISRALETGNLVMDVRRYGKTGTSENKWIDATSGEKVSNASTISTKRDFSSSLQSSDTETKLINGMQGDLGSNEQRASEPISLKNLKRRSQFFEQGGPEPAMPDLPVPSISAPSRRVWDQEEERKRQEKWQKEQDRLLQEKYQREQEKLREEWLRAKQEAEKESSKYFDEEQTVLTLNTTSVTSQAPPVSSWRESPEANAPEEPEGNGENEPAVSLLNDEGRRRLQEERRIQEEATRHYEQERELQELELERQRKEREQQRAEEQRRQAEMEEQRRQAEMEEQRRQAEMEEQRRQAEMEEQRRQAERQREVSVEVPQYQRHYERYEVSKTIEDRAGHPLIDRNKSKSTTELNEFNTIRNGTQTKFSERSWNMGESQKKSQKEQNLSAAELERQQILQEMRKKTSLHTDSSWIRQRSASIHKEPISLYSSSMRRGESLDNLDSSGTRSWRHHSWLNQSASSSSLSSSQDFSRPVSTSNRAYMCAPSSGKAPPVATSARAPSTSQTASRAQSPLSASQSGSQTRSRSVSGKKICSYCNNILGKGAAMIIESLGLCYHLHCFKCVACGCDLGGSCSGAEVRIRNNKLFCNDCYIRFKS</sequence>
<comment type="caution">
    <text evidence="9">The sequence shown here is derived from an EMBL/GenBank/DDBJ whole genome shotgun (WGS) entry which is preliminary data.</text>
</comment>
<dbReference type="SMART" id="SM00132">
    <property type="entry name" value="LIM"/>
    <property type="match status" value="1"/>
</dbReference>
<evidence type="ECO:0000313" key="10">
    <source>
        <dbReference type="Proteomes" id="UP000583915"/>
    </source>
</evidence>
<dbReference type="PANTHER" id="PTHR46767">
    <property type="entry name" value="LIM DOMAIN ONLY PROTEIN 7"/>
    <property type="match status" value="1"/>
</dbReference>
<feature type="compositionally biased region" description="Polar residues" evidence="5">
    <location>
        <begin position="933"/>
        <end position="942"/>
    </location>
</feature>
<evidence type="ECO:0000259" key="6">
    <source>
        <dbReference type="PROSITE" id="PS50021"/>
    </source>
</evidence>
<dbReference type="FunFam" id="2.10.110.10:FF:000041">
    <property type="entry name" value="LIM and calponin homology domains 1"/>
    <property type="match status" value="1"/>
</dbReference>
<evidence type="ECO:0000256" key="1">
    <source>
        <dbReference type="ARBA" id="ARBA00022723"/>
    </source>
</evidence>
<dbReference type="InterPro" id="IPR001781">
    <property type="entry name" value="Znf_LIM"/>
</dbReference>
<feature type="region of interest" description="Disordered" evidence="5">
    <location>
        <begin position="1184"/>
        <end position="1211"/>
    </location>
</feature>
<keyword evidence="10" id="KW-1185">Reference proteome</keyword>
<dbReference type="SUPFAM" id="SSF50156">
    <property type="entry name" value="PDZ domain-like"/>
    <property type="match status" value="1"/>
</dbReference>
<feature type="compositionally biased region" description="Basic and acidic residues" evidence="5">
    <location>
        <begin position="206"/>
        <end position="220"/>
    </location>
</feature>
<dbReference type="PROSITE" id="PS50023">
    <property type="entry name" value="LIM_DOMAIN_2"/>
    <property type="match status" value="1"/>
</dbReference>
<dbReference type="GO" id="GO:0080090">
    <property type="term" value="P:regulation of primary metabolic process"/>
    <property type="evidence" value="ECO:0007669"/>
    <property type="project" value="UniProtKB-ARBA"/>
</dbReference>
<feature type="domain" description="Calponin-homology (CH)" evidence="6">
    <location>
        <begin position="1"/>
        <end position="105"/>
    </location>
</feature>
<dbReference type="FunFam" id="1.10.418.10:FF:000038">
    <property type="entry name" value="LIM and calponin homology domains-containing protein 1"/>
    <property type="match status" value="1"/>
</dbReference>
<dbReference type="InterPro" id="IPR001715">
    <property type="entry name" value="CH_dom"/>
</dbReference>
<feature type="domain" description="PDZ" evidence="8">
    <location>
        <begin position="1027"/>
        <end position="1108"/>
    </location>
</feature>
<dbReference type="PROSITE" id="PS00478">
    <property type="entry name" value="LIM_DOMAIN_1"/>
    <property type="match status" value="1"/>
</dbReference>
<dbReference type="Pfam" id="PF15949">
    <property type="entry name" value="DUF4757"/>
    <property type="match status" value="2"/>
</dbReference>
<evidence type="ECO:0000313" key="9">
    <source>
        <dbReference type="EMBL" id="NXO86209.1"/>
    </source>
</evidence>
<dbReference type="GO" id="GO:0046872">
    <property type="term" value="F:metal ion binding"/>
    <property type="evidence" value="ECO:0007669"/>
    <property type="project" value="UniProtKB-KW"/>
</dbReference>
<dbReference type="SUPFAM" id="SSF47576">
    <property type="entry name" value="Calponin-homology domain, CH-domain"/>
    <property type="match status" value="1"/>
</dbReference>
<dbReference type="Gene3D" id="2.10.110.10">
    <property type="entry name" value="Cysteine Rich Protein"/>
    <property type="match status" value="1"/>
</dbReference>
<dbReference type="InterPro" id="IPR031865">
    <property type="entry name" value="DUF4757"/>
</dbReference>
<feature type="compositionally biased region" description="Polar residues" evidence="5">
    <location>
        <begin position="1126"/>
        <end position="1148"/>
    </location>
</feature>
<proteinExistence type="predicted"/>
<protein>
    <submittedName>
        <fullName evidence="9">LMO7 protein</fullName>
    </submittedName>
</protein>
<dbReference type="InterPro" id="IPR029978">
    <property type="entry name" value="LMO-7"/>
</dbReference>
<dbReference type="SMART" id="SM00228">
    <property type="entry name" value="PDZ"/>
    <property type="match status" value="1"/>
</dbReference>
<dbReference type="Pfam" id="PF00307">
    <property type="entry name" value="CH"/>
    <property type="match status" value="1"/>
</dbReference>
<feature type="compositionally biased region" description="Low complexity" evidence="5">
    <location>
        <begin position="1264"/>
        <end position="1276"/>
    </location>
</feature>
<feature type="compositionally biased region" description="Polar residues" evidence="5">
    <location>
        <begin position="1449"/>
        <end position="1465"/>
    </location>
</feature>
<dbReference type="PRINTS" id="PR00888">
    <property type="entry name" value="SM22CALPONIN"/>
</dbReference>
<feature type="compositionally biased region" description="Polar residues" evidence="5">
    <location>
        <begin position="855"/>
        <end position="889"/>
    </location>
</feature>
<feature type="compositionally biased region" description="Basic and acidic residues" evidence="5">
    <location>
        <begin position="1249"/>
        <end position="1260"/>
    </location>
</feature>
<feature type="region of interest" description="Disordered" evidence="5">
    <location>
        <begin position="1124"/>
        <end position="1168"/>
    </location>
</feature>
<keyword evidence="3 4" id="KW-0440">LIM domain</keyword>
<dbReference type="CDD" id="cd08368">
    <property type="entry name" value="LIM"/>
    <property type="match status" value="1"/>
</dbReference>
<evidence type="ECO:0000256" key="4">
    <source>
        <dbReference type="PROSITE-ProRule" id="PRU00125"/>
    </source>
</evidence>
<feature type="region of interest" description="Disordered" evidence="5">
    <location>
        <begin position="160"/>
        <end position="310"/>
    </location>
</feature>
<feature type="region of interest" description="Disordered" evidence="5">
    <location>
        <begin position="933"/>
        <end position="1019"/>
    </location>
</feature>
<dbReference type="PROSITE" id="PS50106">
    <property type="entry name" value="PDZ"/>
    <property type="match status" value="1"/>
</dbReference>
<evidence type="ECO:0000256" key="5">
    <source>
        <dbReference type="SAM" id="MobiDB-lite"/>
    </source>
</evidence>
<dbReference type="PROSITE" id="PS50021">
    <property type="entry name" value="CH"/>
    <property type="match status" value="1"/>
</dbReference>
<feature type="non-terminal residue" evidence="9">
    <location>
        <position position="1"/>
    </location>
</feature>
<feature type="non-terminal residue" evidence="9">
    <location>
        <position position="1686"/>
    </location>
</feature>
<keyword evidence="2 4" id="KW-0862">Zinc</keyword>
<feature type="compositionally biased region" description="Basic and acidic residues" evidence="5">
    <location>
        <begin position="681"/>
        <end position="696"/>
    </location>
</feature>
<keyword evidence="1 4" id="KW-0479">Metal-binding</keyword>
<dbReference type="EMBL" id="VXBS01009148">
    <property type="protein sequence ID" value="NXO86209.1"/>
    <property type="molecule type" value="Genomic_DNA"/>
</dbReference>
<dbReference type="InterPro" id="IPR003096">
    <property type="entry name" value="SM22_calponin"/>
</dbReference>
<dbReference type="InterPro" id="IPR036872">
    <property type="entry name" value="CH_dom_sf"/>
</dbReference>
<evidence type="ECO:0000259" key="7">
    <source>
        <dbReference type="PROSITE" id="PS50023"/>
    </source>
</evidence>
<feature type="compositionally biased region" description="Basic and acidic residues" evidence="5">
    <location>
        <begin position="287"/>
        <end position="297"/>
    </location>
</feature>
<feature type="region of interest" description="Disordered" evidence="5">
    <location>
        <begin position="1449"/>
        <end position="1479"/>
    </location>
</feature>
<dbReference type="Gene3D" id="2.30.42.10">
    <property type="match status" value="1"/>
</dbReference>
<feature type="compositionally biased region" description="Polar residues" evidence="5">
    <location>
        <begin position="1588"/>
        <end position="1613"/>
    </location>
</feature>
<dbReference type="GO" id="GO:0030155">
    <property type="term" value="P:regulation of cell adhesion"/>
    <property type="evidence" value="ECO:0007669"/>
    <property type="project" value="InterPro"/>
</dbReference>
<evidence type="ECO:0000259" key="8">
    <source>
        <dbReference type="PROSITE" id="PS50106"/>
    </source>
</evidence>
<reference evidence="9 10" key="1">
    <citation type="submission" date="2019-09" db="EMBL/GenBank/DDBJ databases">
        <title>Bird 10,000 Genomes (B10K) Project - Family phase.</title>
        <authorList>
            <person name="Zhang G."/>
        </authorList>
    </citation>
    <scope>NUCLEOTIDE SEQUENCE [LARGE SCALE GENOMIC DNA]</scope>
    <source>
        <strain evidence="9">B10K-DU-002-25</strain>
        <tissue evidence="9">Muscle</tissue>
    </source>
</reference>
<evidence type="ECO:0000256" key="2">
    <source>
        <dbReference type="ARBA" id="ARBA00022833"/>
    </source>
</evidence>
<dbReference type="GO" id="GO:0010604">
    <property type="term" value="P:positive regulation of macromolecule metabolic process"/>
    <property type="evidence" value="ECO:0007669"/>
    <property type="project" value="UniProtKB-ARBA"/>
</dbReference>
<dbReference type="GO" id="GO:0023051">
    <property type="term" value="P:regulation of signaling"/>
    <property type="evidence" value="ECO:0007669"/>
    <property type="project" value="InterPro"/>
</dbReference>
<organism evidence="9 10">
    <name type="scientific">Sitta europaea</name>
    <name type="common">Eurasian nuthatch</name>
    <dbReference type="NCBI Taxonomy" id="50251"/>
    <lineage>
        <taxon>Eukaryota</taxon>
        <taxon>Metazoa</taxon>
        <taxon>Chordata</taxon>
        <taxon>Craniata</taxon>
        <taxon>Vertebrata</taxon>
        <taxon>Euteleostomi</taxon>
        <taxon>Archelosauria</taxon>
        <taxon>Archosauria</taxon>
        <taxon>Dinosauria</taxon>
        <taxon>Saurischia</taxon>
        <taxon>Theropoda</taxon>
        <taxon>Coelurosauria</taxon>
        <taxon>Aves</taxon>
        <taxon>Neognathae</taxon>
        <taxon>Neoaves</taxon>
        <taxon>Telluraves</taxon>
        <taxon>Australaves</taxon>
        <taxon>Passeriformes</taxon>
        <taxon>Sittidae</taxon>
        <taxon>Sitta</taxon>
    </lineage>
</organism>
<name>A0A7L1VLL3_SITEU</name>
<dbReference type="Gene3D" id="1.10.418.10">
    <property type="entry name" value="Calponin-like domain"/>
    <property type="match status" value="1"/>
</dbReference>
<feature type="domain" description="LIM zinc-binding" evidence="7">
    <location>
        <begin position="1621"/>
        <end position="1686"/>
    </location>
</feature>